<dbReference type="Pfam" id="PF06271">
    <property type="entry name" value="RDD"/>
    <property type="match status" value="1"/>
</dbReference>
<dbReference type="AlphaFoldDB" id="A0A2S9V639"/>
<evidence type="ECO:0000256" key="2">
    <source>
        <dbReference type="ARBA" id="ARBA00022475"/>
    </source>
</evidence>
<keyword evidence="3 6" id="KW-0812">Transmembrane</keyword>
<comment type="subcellular location">
    <subcellularLocation>
        <location evidence="1">Cell membrane</location>
        <topology evidence="1">Multi-pass membrane protein</topology>
    </subcellularLocation>
</comment>
<keyword evidence="5 6" id="KW-0472">Membrane</keyword>
<dbReference type="PANTHER" id="PTHR36115:SF6">
    <property type="entry name" value="PROLINE-RICH ANTIGEN HOMOLOG"/>
    <property type="match status" value="1"/>
</dbReference>
<proteinExistence type="predicted"/>
<dbReference type="InterPro" id="IPR010432">
    <property type="entry name" value="RDD"/>
</dbReference>
<dbReference type="InterPro" id="IPR051791">
    <property type="entry name" value="Pra-immunoreactive"/>
</dbReference>
<evidence type="ECO:0000313" key="9">
    <source>
        <dbReference type="Proteomes" id="UP000238949"/>
    </source>
</evidence>
<keyword evidence="4 6" id="KW-1133">Transmembrane helix</keyword>
<comment type="caution">
    <text evidence="8">The sequence shown here is derived from an EMBL/GenBank/DDBJ whole genome shotgun (WGS) entry which is preliminary data.</text>
</comment>
<reference evidence="9" key="1">
    <citation type="journal article" date="2020" name="Int. J. Syst. Evol. Microbiol.">
        <title>Alteromonas alba sp. nov., a marine bacterium isolated from the seawater of the West Pacific Ocean.</title>
        <authorList>
            <person name="Sun C."/>
            <person name="Wu Y.-H."/>
            <person name="Xamxidin M."/>
            <person name="Cheng H."/>
            <person name="Xu X.-W."/>
        </authorList>
    </citation>
    <scope>NUCLEOTIDE SEQUENCE [LARGE SCALE GENOMIC DNA]</scope>
    <source>
        <strain evidence="9">190</strain>
    </source>
</reference>
<feature type="transmembrane region" description="Helical" evidence="6">
    <location>
        <begin position="179"/>
        <end position="200"/>
    </location>
</feature>
<evidence type="ECO:0000256" key="3">
    <source>
        <dbReference type="ARBA" id="ARBA00022692"/>
    </source>
</evidence>
<evidence type="ECO:0000256" key="1">
    <source>
        <dbReference type="ARBA" id="ARBA00004651"/>
    </source>
</evidence>
<gene>
    <name evidence="8" type="ORF">C6Y40_19550</name>
</gene>
<feature type="transmembrane region" description="Helical" evidence="6">
    <location>
        <begin position="122"/>
        <end position="143"/>
    </location>
</feature>
<dbReference type="EMBL" id="PVNP01000196">
    <property type="protein sequence ID" value="PRO71917.1"/>
    <property type="molecule type" value="Genomic_DNA"/>
</dbReference>
<evidence type="ECO:0000313" key="8">
    <source>
        <dbReference type="EMBL" id="PRO71917.1"/>
    </source>
</evidence>
<sequence>MTQQPDLPWISGFWRRIVALIVDSILLALGGFALGVVLESVFIQMGSWSVFIGFFLSLGYFGVMNSRYAEGQTLGKRLLGIRVVDGNNQTISLGRSLLRYCVYGIPIALQVDFLPADGSDFWLLYPIGALLIGGSFSILYLYVFNRRTRQSLHDLVVGTYVVYADAQQEEVREVWKPHLVIVALLFIIGFISPRAIFIVFSSGEFEQMLATRAALMQEPGVNKVGIMDSSTSYYAEPSDQGNTSQKSVDLAVYIDSNRVDDMEYARELAEKVLVHYPDAMDKDVISVDLYYGYDIGIWSSWDVGSYEFNPSGL</sequence>
<feature type="transmembrane region" description="Helical" evidence="6">
    <location>
        <begin position="42"/>
        <end position="63"/>
    </location>
</feature>
<evidence type="ECO:0000256" key="5">
    <source>
        <dbReference type="ARBA" id="ARBA00023136"/>
    </source>
</evidence>
<feature type="domain" description="RDD" evidence="7">
    <location>
        <begin position="11"/>
        <end position="156"/>
    </location>
</feature>
<keyword evidence="2" id="KW-1003">Cell membrane</keyword>
<accession>A0A2S9V639</accession>
<protein>
    <submittedName>
        <fullName evidence="8">RDD family protein</fullName>
    </submittedName>
</protein>
<keyword evidence="9" id="KW-1185">Reference proteome</keyword>
<dbReference type="OrthoDB" id="9787732at2"/>
<evidence type="ECO:0000259" key="7">
    <source>
        <dbReference type="Pfam" id="PF06271"/>
    </source>
</evidence>
<feature type="transmembrane region" description="Helical" evidence="6">
    <location>
        <begin position="17"/>
        <end position="36"/>
    </location>
</feature>
<evidence type="ECO:0000256" key="6">
    <source>
        <dbReference type="SAM" id="Phobius"/>
    </source>
</evidence>
<dbReference type="PANTHER" id="PTHR36115">
    <property type="entry name" value="PROLINE-RICH ANTIGEN HOMOLOG-RELATED"/>
    <property type="match status" value="1"/>
</dbReference>
<organism evidence="8 9">
    <name type="scientific">Alteromonas alba</name>
    <dbReference type="NCBI Taxonomy" id="2079529"/>
    <lineage>
        <taxon>Bacteria</taxon>
        <taxon>Pseudomonadati</taxon>
        <taxon>Pseudomonadota</taxon>
        <taxon>Gammaproteobacteria</taxon>
        <taxon>Alteromonadales</taxon>
        <taxon>Alteromonadaceae</taxon>
        <taxon>Alteromonas/Salinimonas group</taxon>
        <taxon>Alteromonas</taxon>
    </lineage>
</organism>
<dbReference type="RefSeq" id="WP_105936077.1">
    <property type="nucleotide sequence ID" value="NZ_PVNP01000196.1"/>
</dbReference>
<name>A0A2S9V639_9ALTE</name>
<evidence type="ECO:0000256" key="4">
    <source>
        <dbReference type="ARBA" id="ARBA00022989"/>
    </source>
</evidence>
<dbReference type="Proteomes" id="UP000238949">
    <property type="component" value="Unassembled WGS sequence"/>
</dbReference>
<dbReference type="GO" id="GO:0005886">
    <property type="term" value="C:plasma membrane"/>
    <property type="evidence" value="ECO:0007669"/>
    <property type="project" value="UniProtKB-SubCell"/>
</dbReference>